<evidence type="ECO:0000313" key="2">
    <source>
        <dbReference type="EMBL" id="KPV54331.1"/>
    </source>
</evidence>
<sequence length="91" mass="10136">MRCWKQLRTWPQQKQGNSNGNAAGFGHKLNAAPPNNVHLHPHPTLLQLSVYWSVASNALSRATAQPPAARRQKTAFEIYTKFTECLYCSAG</sequence>
<name>A0A0P9FC89_9CHLR</name>
<reference evidence="2 3" key="1">
    <citation type="submission" date="2015-09" db="EMBL/GenBank/DDBJ databases">
        <title>Draft genome sequence of Kouleothrix aurantiaca JCM 19913.</title>
        <authorList>
            <person name="Hemp J."/>
        </authorList>
    </citation>
    <scope>NUCLEOTIDE SEQUENCE [LARGE SCALE GENOMIC DNA]</scope>
    <source>
        <strain evidence="2 3">COM-B</strain>
    </source>
</reference>
<dbReference type="Proteomes" id="UP000050509">
    <property type="component" value="Unassembled WGS sequence"/>
</dbReference>
<feature type="compositionally biased region" description="Polar residues" evidence="1">
    <location>
        <begin position="9"/>
        <end position="21"/>
    </location>
</feature>
<evidence type="ECO:0000313" key="3">
    <source>
        <dbReference type="Proteomes" id="UP000050509"/>
    </source>
</evidence>
<feature type="region of interest" description="Disordered" evidence="1">
    <location>
        <begin position="1"/>
        <end position="38"/>
    </location>
</feature>
<protein>
    <submittedName>
        <fullName evidence="2">Uncharacterized protein</fullName>
    </submittedName>
</protein>
<organism evidence="2 3">
    <name type="scientific">Kouleothrix aurantiaca</name>
    <dbReference type="NCBI Taxonomy" id="186479"/>
    <lineage>
        <taxon>Bacteria</taxon>
        <taxon>Bacillati</taxon>
        <taxon>Chloroflexota</taxon>
        <taxon>Chloroflexia</taxon>
        <taxon>Chloroflexales</taxon>
        <taxon>Roseiflexineae</taxon>
        <taxon>Roseiflexaceae</taxon>
        <taxon>Kouleothrix</taxon>
    </lineage>
</organism>
<accession>A0A0P9FC89</accession>
<gene>
    <name evidence="2" type="ORF">SE17_04430</name>
</gene>
<dbReference type="AlphaFoldDB" id="A0A0P9FC89"/>
<comment type="caution">
    <text evidence="2">The sequence shown here is derived from an EMBL/GenBank/DDBJ whole genome shotgun (WGS) entry which is preliminary data.</text>
</comment>
<dbReference type="EMBL" id="LJCR01000073">
    <property type="protein sequence ID" value="KPV54331.1"/>
    <property type="molecule type" value="Genomic_DNA"/>
</dbReference>
<keyword evidence="3" id="KW-1185">Reference proteome</keyword>
<evidence type="ECO:0000256" key="1">
    <source>
        <dbReference type="SAM" id="MobiDB-lite"/>
    </source>
</evidence>
<proteinExistence type="predicted"/>